<evidence type="ECO:0000313" key="3">
    <source>
        <dbReference type="EMBL" id="WLV24274.1"/>
    </source>
</evidence>
<dbReference type="CDD" id="cd00475">
    <property type="entry name" value="Cis_IPPS"/>
    <property type="match status" value="1"/>
</dbReference>
<comment type="cofactor">
    <cofactor evidence="2">
        <name>Mg(2+)</name>
        <dbReference type="ChEBI" id="CHEBI:18420"/>
    </cofactor>
    <text evidence="2">Binds 2 magnesium ions per subunit.</text>
</comment>
<comment type="function">
    <text evidence="2">Catalyzes the condensation of isopentenyl diphosphate (IPP) with allylic pyrophosphates generating different type of terpenoids.</text>
</comment>
<dbReference type="PROSITE" id="PS01066">
    <property type="entry name" value="UPP_SYNTHASE"/>
    <property type="match status" value="1"/>
</dbReference>
<dbReference type="NCBIfam" id="NF011405">
    <property type="entry name" value="PRK14830.1"/>
    <property type="match status" value="1"/>
</dbReference>
<dbReference type="GO" id="GO:0016740">
    <property type="term" value="F:transferase activity"/>
    <property type="evidence" value="ECO:0007669"/>
    <property type="project" value="UniProtKB-KW"/>
</dbReference>
<feature type="binding site" evidence="2">
    <location>
        <position position="38"/>
    </location>
    <ligand>
        <name>substrate</name>
    </ligand>
</feature>
<keyword evidence="2" id="KW-0479">Metal-binding</keyword>
<feature type="binding site" evidence="2">
    <location>
        <begin position="207"/>
        <end position="209"/>
    </location>
    <ligand>
        <name>substrate</name>
    </ligand>
</feature>
<evidence type="ECO:0000256" key="2">
    <source>
        <dbReference type="HAMAP-Rule" id="MF_01139"/>
    </source>
</evidence>
<evidence type="ECO:0000313" key="4">
    <source>
        <dbReference type="Proteomes" id="UP001180087"/>
    </source>
</evidence>
<dbReference type="EMBL" id="CP129113">
    <property type="protein sequence ID" value="WLV24274.1"/>
    <property type="molecule type" value="Genomic_DNA"/>
</dbReference>
<comment type="subunit">
    <text evidence="2">Homodimer.</text>
</comment>
<keyword evidence="1 2" id="KW-0808">Transferase</keyword>
<dbReference type="PANTHER" id="PTHR10291">
    <property type="entry name" value="DEHYDRODOLICHYL DIPHOSPHATE SYNTHASE FAMILY MEMBER"/>
    <property type="match status" value="1"/>
</dbReference>
<proteinExistence type="inferred from homology"/>
<keyword evidence="4" id="KW-1185">Reference proteome</keyword>
<comment type="similarity">
    <text evidence="2">Belongs to the UPP synthase family.</text>
</comment>
<dbReference type="HAMAP" id="MF_01139">
    <property type="entry name" value="ISPT"/>
    <property type="match status" value="1"/>
</dbReference>
<dbReference type="InterPro" id="IPR018520">
    <property type="entry name" value="UPP_synth-like_CS"/>
</dbReference>
<feature type="active site" evidence="2">
    <location>
        <position position="33"/>
    </location>
</feature>
<dbReference type="Pfam" id="PF01255">
    <property type="entry name" value="Prenyltransf"/>
    <property type="match status" value="1"/>
</dbReference>
<gene>
    <name evidence="3" type="ORF">QR721_11600</name>
</gene>
<dbReference type="EC" id="2.5.1.-" evidence="2"/>
<feature type="binding site" evidence="2">
    <location>
        <position position="50"/>
    </location>
    <ligand>
        <name>substrate</name>
    </ligand>
</feature>
<reference evidence="3" key="1">
    <citation type="submission" date="2023-06" db="EMBL/GenBank/DDBJ databases">
        <title>A Treasure from Seagulls: Isolation and Description of Aciduricobacillus qingdaonensis gen. nov., sp. nov., a Rare Obligately Uric Acid-utilizing Member in the Family Bacillaceae.</title>
        <authorList>
            <person name="Liu W."/>
            <person name="Wang B."/>
        </authorList>
    </citation>
    <scope>NUCLEOTIDE SEQUENCE</scope>
    <source>
        <strain evidence="3">44XB</strain>
    </source>
</reference>
<feature type="binding site" evidence="2">
    <location>
        <position position="220"/>
    </location>
    <ligand>
        <name>Mg(2+)</name>
        <dbReference type="ChEBI" id="CHEBI:18420"/>
    </ligand>
</feature>
<feature type="binding site" evidence="2">
    <location>
        <position position="201"/>
    </location>
    <ligand>
        <name>substrate</name>
    </ligand>
</feature>
<dbReference type="NCBIfam" id="TIGR00055">
    <property type="entry name" value="uppS"/>
    <property type="match status" value="1"/>
</dbReference>
<feature type="binding site" evidence="2">
    <location>
        <begin position="34"/>
        <end position="37"/>
    </location>
    <ligand>
        <name>substrate</name>
    </ligand>
</feature>
<dbReference type="SUPFAM" id="SSF64005">
    <property type="entry name" value="Undecaprenyl diphosphate synthase"/>
    <property type="match status" value="1"/>
</dbReference>
<dbReference type="Proteomes" id="UP001180087">
    <property type="component" value="Chromosome"/>
</dbReference>
<feature type="binding site" evidence="2">
    <location>
        <position position="46"/>
    </location>
    <ligand>
        <name>substrate</name>
    </ligand>
</feature>
<accession>A0ABY9KUQ8</accession>
<protein>
    <recommendedName>
        <fullName evidence="2">Isoprenyl transferase</fullName>
        <ecNumber evidence="2">2.5.1.-</ecNumber>
    </recommendedName>
</protein>
<evidence type="ECO:0000256" key="1">
    <source>
        <dbReference type="ARBA" id="ARBA00022679"/>
    </source>
</evidence>
<feature type="active site" description="Proton acceptor" evidence="2">
    <location>
        <position position="81"/>
    </location>
</feature>
<sequence>MSMKIPFFKSKQPEKFNQASDEKVPDHIAIIMDGNGRWAQKRGMPRFLGHKEGVTAVMKIVKAASQLKVKTLTLYTFSTENWKRPKAEVDFILKLPKQFLHMYLPDLVYNNVRIGTIGDMEKLPDHVCEPLQYAVDRTKDNDGLQLNFALNYGGRDEILHAMKSMFQDMNDKSLSMDELDEQQFAKHLYTAGIPEPDLLIRTGGEKRLSNFLLWQLAYAELVFTDVLWPDFSEDEFLLAIKEYQQRQRRYGGI</sequence>
<feature type="binding site" evidence="2">
    <location>
        <begin position="78"/>
        <end position="80"/>
    </location>
    <ligand>
        <name>substrate</name>
    </ligand>
</feature>
<dbReference type="RefSeq" id="WP_348027130.1">
    <property type="nucleotide sequence ID" value="NZ_CP129113.1"/>
</dbReference>
<dbReference type="PANTHER" id="PTHR10291:SF0">
    <property type="entry name" value="DEHYDRODOLICHYL DIPHOSPHATE SYNTHASE 2"/>
    <property type="match status" value="1"/>
</dbReference>
<dbReference type="InterPro" id="IPR001441">
    <property type="entry name" value="UPP_synth-like"/>
</dbReference>
<feature type="binding site" evidence="2">
    <location>
        <position position="82"/>
    </location>
    <ligand>
        <name>substrate</name>
    </ligand>
</feature>
<organism evidence="3 4">
    <name type="scientific">Aciduricibacillus chroicocephali</name>
    <dbReference type="NCBI Taxonomy" id="3054939"/>
    <lineage>
        <taxon>Bacteria</taxon>
        <taxon>Bacillati</taxon>
        <taxon>Bacillota</taxon>
        <taxon>Bacilli</taxon>
        <taxon>Bacillales</taxon>
        <taxon>Bacillaceae</taxon>
        <taxon>Aciduricibacillus</taxon>
    </lineage>
</organism>
<keyword evidence="2" id="KW-0460">Magnesium</keyword>
<feature type="binding site" evidence="2">
    <location>
        <position position="84"/>
    </location>
    <ligand>
        <name>substrate</name>
    </ligand>
</feature>
<feature type="binding site" evidence="2">
    <location>
        <position position="33"/>
    </location>
    <ligand>
        <name>Mg(2+)</name>
        <dbReference type="ChEBI" id="CHEBI:18420"/>
    </ligand>
</feature>
<dbReference type="InterPro" id="IPR036424">
    <property type="entry name" value="UPP_synth-like_sf"/>
</dbReference>
<dbReference type="Gene3D" id="3.40.1180.10">
    <property type="entry name" value="Decaprenyl diphosphate synthase-like"/>
    <property type="match status" value="1"/>
</dbReference>
<name>A0ABY9KUQ8_9BACI</name>